<protein>
    <submittedName>
        <fullName evidence="1">Uncharacterized protein</fullName>
    </submittedName>
</protein>
<dbReference type="RefSeq" id="WP_010781695.1">
    <property type="nucleotide sequence ID" value="NZ_ASWH01000001.1"/>
</dbReference>
<reference evidence="1 3" key="1">
    <citation type="submission" date="2013-02" db="EMBL/GenBank/DDBJ databases">
        <title>The Genome Sequence of Enterococcus gilvus ATCC BAA-350.</title>
        <authorList>
            <consortium name="The Broad Institute Genome Sequencing Platform"/>
            <consortium name="The Broad Institute Genome Sequencing Center for Infectious Disease"/>
            <person name="Earl A.M."/>
            <person name="Gilmore M.S."/>
            <person name="Lebreton F."/>
            <person name="Walker B."/>
            <person name="Young S.K."/>
            <person name="Zeng Q."/>
            <person name="Gargeya S."/>
            <person name="Fitzgerald M."/>
            <person name="Haas B."/>
            <person name="Abouelleil A."/>
            <person name="Alvarado L."/>
            <person name="Arachchi H.M."/>
            <person name="Berlin A.M."/>
            <person name="Chapman S.B."/>
            <person name="Dewar J."/>
            <person name="Goldberg J."/>
            <person name="Griggs A."/>
            <person name="Gujja S."/>
            <person name="Hansen M."/>
            <person name="Howarth C."/>
            <person name="Imamovic A."/>
            <person name="Larimer J."/>
            <person name="McCowan C."/>
            <person name="Murphy C."/>
            <person name="Neiman D."/>
            <person name="Pearson M."/>
            <person name="Priest M."/>
            <person name="Roberts A."/>
            <person name="Saif S."/>
            <person name="Shea T."/>
            <person name="Sisk P."/>
            <person name="Sykes S."/>
            <person name="Wortman J."/>
            <person name="Nusbaum C."/>
            <person name="Birren B."/>
        </authorList>
    </citation>
    <scope>NUCLEOTIDE SEQUENCE [LARGE SCALE GENOMIC DNA]</scope>
    <source>
        <strain evidence="1 3">ATCC BAA-350</strain>
    </source>
</reference>
<comment type="caution">
    <text evidence="1">The sequence shown here is derived from an EMBL/GenBank/DDBJ whole genome shotgun (WGS) entry which is preliminary data.</text>
</comment>
<dbReference type="Proteomes" id="UP000014160">
    <property type="component" value="Unassembled WGS sequence"/>
</dbReference>
<dbReference type="eggNOG" id="ENOG5033CK8">
    <property type="taxonomic scope" value="Bacteria"/>
</dbReference>
<evidence type="ECO:0000313" key="2">
    <source>
        <dbReference type="EMBL" id="EOW81327.1"/>
    </source>
</evidence>
<dbReference type="EMBL" id="AJDQ01000012">
    <property type="protein sequence ID" value="EOI53398.1"/>
    <property type="molecule type" value="Genomic_DNA"/>
</dbReference>
<gene>
    <name evidence="2" type="ORF">I592_00612</name>
    <name evidence="1" type="ORF">UKC_03350</name>
</gene>
<evidence type="ECO:0000313" key="3">
    <source>
        <dbReference type="Proteomes" id="UP000013750"/>
    </source>
</evidence>
<dbReference type="OrthoDB" id="2184390at2"/>
<organism evidence="1 3">
    <name type="scientific">Enterococcus gilvus ATCC BAA-350</name>
    <dbReference type="NCBI Taxonomy" id="1158614"/>
    <lineage>
        <taxon>Bacteria</taxon>
        <taxon>Bacillati</taxon>
        <taxon>Bacillota</taxon>
        <taxon>Bacilli</taxon>
        <taxon>Lactobacillales</taxon>
        <taxon>Enterococcaceae</taxon>
        <taxon>Enterococcus</taxon>
    </lineage>
</organism>
<proteinExistence type="predicted"/>
<dbReference type="Proteomes" id="UP000013750">
    <property type="component" value="Unassembled WGS sequence"/>
</dbReference>
<dbReference type="EMBL" id="ASWH01000001">
    <property type="protein sequence ID" value="EOW81327.1"/>
    <property type="molecule type" value="Genomic_DNA"/>
</dbReference>
<accession>R2XFN2</accession>
<evidence type="ECO:0000313" key="4">
    <source>
        <dbReference type="Proteomes" id="UP000014160"/>
    </source>
</evidence>
<dbReference type="PATRIC" id="fig|1158614.3.peg.3325"/>
<name>R2XFN2_9ENTE</name>
<reference evidence="2 4" key="2">
    <citation type="submission" date="2013-03" db="EMBL/GenBank/DDBJ databases">
        <title>The Genome Sequence of Enterococcus gilvus ATCC BAA-350 (PacBio/Illumina hybrid assembly).</title>
        <authorList>
            <consortium name="The Broad Institute Genomics Platform"/>
            <consortium name="The Broad Institute Genome Sequencing Center for Infectious Disease"/>
            <person name="Earl A."/>
            <person name="Russ C."/>
            <person name="Gilmore M."/>
            <person name="Surin D."/>
            <person name="Walker B."/>
            <person name="Young S."/>
            <person name="Zeng Q."/>
            <person name="Gargeya S."/>
            <person name="Fitzgerald M."/>
            <person name="Haas B."/>
            <person name="Abouelleil A."/>
            <person name="Allen A.W."/>
            <person name="Alvarado L."/>
            <person name="Arachchi H.M."/>
            <person name="Berlin A.M."/>
            <person name="Chapman S.B."/>
            <person name="Gainer-Dewar J."/>
            <person name="Goldberg J."/>
            <person name="Griggs A."/>
            <person name="Gujja S."/>
            <person name="Hansen M."/>
            <person name="Howarth C."/>
            <person name="Imamovic A."/>
            <person name="Ireland A."/>
            <person name="Larimer J."/>
            <person name="McCowan C."/>
            <person name="Murphy C."/>
            <person name="Pearson M."/>
            <person name="Poon T.W."/>
            <person name="Priest M."/>
            <person name="Roberts A."/>
            <person name="Saif S."/>
            <person name="Shea T."/>
            <person name="Sisk P."/>
            <person name="Sykes S."/>
            <person name="Wortman J."/>
            <person name="Nusbaum C."/>
            <person name="Birren B."/>
        </authorList>
    </citation>
    <scope>NUCLEOTIDE SEQUENCE [LARGE SCALE GENOMIC DNA]</scope>
    <source>
        <strain evidence="2 4">ATCC BAA-350</strain>
    </source>
</reference>
<keyword evidence="4" id="KW-1185">Reference proteome</keyword>
<dbReference type="AlphaFoldDB" id="R2XFN2"/>
<dbReference type="HOGENOM" id="CLU_097117_0_0_9"/>
<sequence>MKQIIELGDKSIKRIALEVHKLDQKDKEKARKEFKSRSLHNTKLLLENYYKLKAHCDSMHTRINETNETSLWYKGRMTIDALMENQVKTVKMMWHVDDSLEKYKRVCKGETKKSKSRRYNILKDFYIDGLSIDRIADKYDVDRTTILRNKDDAIDDLSIYLFGIDIFNEL</sequence>
<evidence type="ECO:0000313" key="1">
    <source>
        <dbReference type="EMBL" id="EOI53398.1"/>
    </source>
</evidence>